<feature type="region of interest" description="Disordered" evidence="1">
    <location>
        <begin position="53"/>
        <end position="77"/>
    </location>
</feature>
<proteinExistence type="predicted"/>
<name>A0ABQ5K8U6_9EUKA</name>
<feature type="non-terminal residue" evidence="2">
    <location>
        <position position="1"/>
    </location>
</feature>
<comment type="caution">
    <text evidence="2">The sequence shown here is derived from an EMBL/GenBank/DDBJ whole genome shotgun (WGS) entry which is preliminary data.</text>
</comment>
<protein>
    <recommendedName>
        <fullName evidence="4">RHS repeat-associated core domain-containing protein</fullName>
    </recommendedName>
</protein>
<reference evidence="2" key="1">
    <citation type="submission" date="2022-03" db="EMBL/GenBank/DDBJ databases">
        <title>Draft genome sequence of Aduncisulcus paluster, a free-living microaerophilic Fornicata.</title>
        <authorList>
            <person name="Yuyama I."/>
            <person name="Kume K."/>
            <person name="Tamura T."/>
            <person name="Inagaki Y."/>
            <person name="Hashimoto T."/>
        </authorList>
    </citation>
    <scope>NUCLEOTIDE SEQUENCE</scope>
    <source>
        <strain evidence="2">NY0171</strain>
    </source>
</reference>
<dbReference type="Proteomes" id="UP001057375">
    <property type="component" value="Unassembled WGS sequence"/>
</dbReference>
<keyword evidence="3" id="KW-1185">Reference proteome</keyword>
<organism evidence="2 3">
    <name type="scientific">Aduncisulcus paluster</name>
    <dbReference type="NCBI Taxonomy" id="2918883"/>
    <lineage>
        <taxon>Eukaryota</taxon>
        <taxon>Metamonada</taxon>
        <taxon>Carpediemonas-like organisms</taxon>
        <taxon>Aduncisulcus</taxon>
    </lineage>
</organism>
<gene>
    <name evidence="2" type="ORF">ADUPG1_004911</name>
</gene>
<accession>A0ABQ5K8U6</accession>
<evidence type="ECO:0000313" key="3">
    <source>
        <dbReference type="Proteomes" id="UP001057375"/>
    </source>
</evidence>
<evidence type="ECO:0008006" key="4">
    <source>
        <dbReference type="Google" id="ProtNLM"/>
    </source>
</evidence>
<feature type="non-terminal residue" evidence="2">
    <location>
        <position position="198"/>
    </location>
</feature>
<evidence type="ECO:0000313" key="2">
    <source>
        <dbReference type="EMBL" id="GKT28362.1"/>
    </source>
</evidence>
<evidence type="ECO:0000256" key="1">
    <source>
        <dbReference type="SAM" id="MobiDB-lite"/>
    </source>
</evidence>
<dbReference type="EMBL" id="BQXS01007706">
    <property type="protein sequence ID" value="GKT28362.1"/>
    <property type="molecule type" value="Genomic_DNA"/>
</dbReference>
<dbReference type="Gene3D" id="2.180.10.10">
    <property type="entry name" value="RHS repeat-associated core"/>
    <property type="match status" value="1"/>
</dbReference>
<sequence length="198" mass="20752">FISPDPLGYAGGDVDVYGYCLDDPVNFVDPLGLRSHNGMHGAFGGGNIDGRAKSSLGANRSKNKDSDEKSSDTNLSKSIGHGGVFGAFGTGNIKGKANSSLGFNGNTSLKTTGNQTNSNSYSMNELGGYAHYTGYAGPSFAGYLGAGFNQKNSRLADLNDLWSGMPAKPTVQQTRQEMARRGIIDLTNNTPSPLTNTI</sequence>
<feature type="compositionally biased region" description="Basic and acidic residues" evidence="1">
    <location>
        <begin position="62"/>
        <end position="71"/>
    </location>
</feature>